<reference evidence="2 3" key="1">
    <citation type="submission" date="2019-05" db="EMBL/GenBank/DDBJ databases">
        <title>Emergence of the Ug99 lineage of the wheat stem rust pathogen through somatic hybridization.</title>
        <authorList>
            <person name="Li F."/>
            <person name="Upadhyaya N.M."/>
            <person name="Sperschneider J."/>
            <person name="Matny O."/>
            <person name="Nguyen-Phuc H."/>
            <person name="Mago R."/>
            <person name="Raley C."/>
            <person name="Miller M.E."/>
            <person name="Silverstein K.A.T."/>
            <person name="Henningsen E."/>
            <person name="Hirsch C.D."/>
            <person name="Visser B."/>
            <person name="Pretorius Z.A."/>
            <person name="Steffenson B.J."/>
            <person name="Schwessinger B."/>
            <person name="Dodds P.N."/>
            <person name="Figueroa M."/>
        </authorList>
    </citation>
    <scope>NUCLEOTIDE SEQUENCE [LARGE SCALE GENOMIC DNA]</scope>
    <source>
        <strain evidence="2 3">Ug99</strain>
    </source>
</reference>
<feature type="compositionally biased region" description="Low complexity" evidence="1">
    <location>
        <begin position="304"/>
        <end position="321"/>
    </location>
</feature>
<dbReference type="EMBL" id="VDEP01000337">
    <property type="protein sequence ID" value="KAA1102829.1"/>
    <property type="molecule type" value="Genomic_DNA"/>
</dbReference>
<accession>A0A5B0PS97</accession>
<evidence type="ECO:0000313" key="2">
    <source>
        <dbReference type="EMBL" id="KAA1102829.1"/>
    </source>
</evidence>
<name>A0A5B0PS97_PUCGR</name>
<proteinExistence type="predicted"/>
<feature type="region of interest" description="Disordered" evidence="1">
    <location>
        <begin position="299"/>
        <end position="321"/>
    </location>
</feature>
<feature type="region of interest" description="Disordered" evidence="1">
    <location>
        <begin position="63"/>
        <end position="85"/>
    </location>
</feature>
<organism evidence="2 3">
    <name type="scientific">Puccinia graminis f. sp. tritici</name>
    <dbReference type="NCBI Taxonomy" id="56615"/>
    <lineage>
        <taxon>Eukaryota</taxon>
        <taxon>Fungi</taxon>
        <taxon>Dikarya</taxon>
        <taxon>Basidiomycota</taxon>
        <taxon>Pucciniomycotina</taxon>
        <taxon>Pucciniomycetes</taxon>
        <taxon>Pucciniales</taxon>
        <taxon>Pucciniaceae</taxon>
        <taxon>Puccinia</taxon>
    </lineage>
</organism>
<dbReference type="Proteomes" id="UP000325313">
    <property type="component" value="Unassembled WGS sequence"/>
</dbReference>
<feature type="compositionally biased region" description="Acidic residues" evidence="1">
    <location>
        <begin position="63"/>
        <end position="77"/>
    </location>
</feature>
<evidence type="ECO:0000256" key="1">
    <source>
        <dbReference type="SAM" id="MobiDB-lite"/>
    </source>
</evidence>
<dbReference type="SUPFAM" id="SSF53098">
    <property type="entry name" value="Ribonuclease H-like"/>
    <property type="match status" value="1"/>
</dbReference>
<evidence type="ECO:0008006" key="4">
    <source>
        <dbReference type="Google" id="ProtNLM"/>
    </source>
</evidence>
<dbReference type="PANTHER" id="PTHR23272">
    <property type="entry name" value="BED FINGER-RELATED"/>
    <property type="match status" value="1"/>
</dbReference>
<dbReference type="AlphaFoldDB" id="A0A5B0PS97"/>
<protein>
    <recommendedName>
        <fullName evidence="4">hAT-like transposase RNase-H fold domain-containing protein</fullName>
    </recommendedName>
</protein>
<gene>
    <name evidence="2" type="ORF">PGTUg99_036497</name>
</gene>
<dbReference type="InterPro" id="IPR012337">
    <property type="entry name" value="RNaseH-like_sf"/>
</dbReference>
<comment type="caution">
    <text evidence="2">The sequence shown here is derived from an EMBL/GenBank/DDBJ whole genome shotgun (WGS) entry which is preliminary data.</text>
</comment>
<sequence>MTAEVDRIITKKTGINPDLSSNHIRCCKKKTLGHVPFLDTIPENNNTQGAAFLSGDEDLDAPVLDQSDEDCEDETDELAGSPGNSETMAGILSKVDFVIQRITSSSSKRSEFELWRTKLDDPGPTLIAGYGIRWNIKWQSRDRAYQSRNVINKLIENEKDRQERDGGKSFYQDCEITRGDWEIVKRLNDILSEFYFITKKMEGDHSSCGMLLVEYQSIKDFLKDRLASVTENEFRSMLKKMIEKTETYLAEALACNTILLTTMLNPSYRLSIFQAYFSSHHKYAEILLQQKFDKRKAELAATVSSRESTPQQPSQPQKTSH</sequence>
<evidence type="ECO:0000313" key="3">
    <source>
        <dbReference type="Proteomes" id="UP000325313"/>
    </source>
</evidence>